<dbReference type="STRING" id="46677.AWM79_20185"/>
<protein>
    <submittedName>
        <fullName evidence="1">Uncharacterized protein</fullName>
    </submittedName>
</protein>
<keyword evidence="2" id="KW-1185">Reference proteome</keyword>
<evidence type="ECO:0000313" key="2">
    <source>
        <dbReference type="Proteomes" id="UP000063229"/>
    </source>
</evidence>
<dbReference type="SUPFAM" id="SSF51230">
    <property type="entry name" value="Single hybrid motif"/>
    <property type="match status" value="1"/>
</dbReference>
<evidence type="ECO:0000313" key="1">
    <source>
        <dbReference type="EMBL" id="AMB87485.1"/>
    </source>
</evidence>
<organism evidence="1 2">
    <name type="scientific">Pseudomonas agarici</name>
    <dbReference type="NCBI Taxonomy" id="46677"/>
    <lineage>
        <taxon>Bacteria</taxon>
        <taxon>Pseudomonadati</taxon>
        <taxon>Pseudomonadota</taxon>
        <taxon>Gammaproteobacteria</taxon>
        <taxon>Pseudomonadales</taxon>
        <taxon>Pseudomonadaceae</taxon>
        <taxon>Pseudomonas</taxon>
    </lineage>
</organism>
<dbReference type="Pfam" id="PF00364">
    <property type="entry name" value="Biotin_lipoyl"/>
    <property type="match status" value="1"/>
</dbReference>
<dbReference type="InterPro" id="IPR011053">
    <property type="entry name" value="Single_hybrid_motif"/>
</dbReference>
<dbReference type="Proteomes" id="UP000063229">
    <property type="component" value="Chromosome"/>
</dbReference>
<dbReference type="RefSeq" id="WP_060783625.1">
    <property type="nucleotide sequence ID" value="NZ_CP014135.1"/>
</dbReference>
<dbReference type="AlphaFoldDB" id="A0A0X1T5X1"/>
<dbReference type="EMBL" id="CP014135">
    <property type="protein sequence ID" value="AMB87485.1"/>
    <property type="molecule type" value="Genomic_DNA"/>
</dbReference>
<gene>
    <name evidence="1" type="ORF">AWM79_20185</name>
</gene>
<sequence>MSPDFIEQIINLVKRSSLCAFEFEQAGTCLRISLEERGSGLSACSPAATPARTVNYLSSPAMGVLRLKHPQRDEVFCAVGSEVKEGQVVAFLQNDALLEEIKASSSGVLLAALVEDGDIIGYGQKLFEIR</sequence>
<dbReference type="OrthoDB" id="7032448at2"/>
<dbReference type="CDD" id="cd06850">
    <property type="entry name" value="biotinyl_domain"/>
    <property type="match status" value="1"/>
</dbReference>
<dbReference type="InterPro" id="IPR000089">
    <property type="entry name" value="Biotin_lipoyl"/>
</dbReference>
<reference evidence="1 2" key="1">
    <citation type="submission" date="2016-01" db="EMBL/GenBank/DDBJ databases">
        <authorList>
            <person name="McClelland M."/>
            <person name="Jain A."/>
            <person name="Saraogi P."/>
            <person name="Mendelson R."/>
            <person name="Westerman R."/>
            <person name="SanMiguel P."/>
            <person name="Csonka L."/>
        </authorList>
    </citation>
    <scope>NUCLEOTIDE SEQUENCE [LARGE SCALE GENOMIC DNA]</scope>
    <source>
        <strain evidence="1 2">NCPPB 2472</strain>
    </source>
</reference>
<name>A0A0X1T5X1_PSEAA</name>
<accession>A0A0X1T5X1</accession>
<proteinExistence type="predicted"/>
<dbReference type="KEGG" id="pagb:AWM79_20185"/>
<dbReference type="Gene3D" id="2.40.50.100">
    <property type="match status" value="1"/>
</dbReference>